<gene>
    <name evidence="2" type="primary">pilV</name>
    <name evidence="2" type="ORF">HF682_06015</name>
</gene>
<dbReference type="InterPro" id="IPR012902">
    <property type="entry name" value="N_methyl_site"/>
</dbReference>
<accession>A0A847SFI0</accession>
<protein>
    <submittedName>
        <fullName evidence="2">Type IV pilus modification protein PilV</fullName>
    </submittedName>
</protein>
<keyword evidence="1" id="KW-1133">Transmembrane helix</keyword>
<organism evidence="2 3">
    <name type="scientific">Leeia aquatica</name>
    <dbReference type="NCBI Taxonomy" id="2725557"/>
    <lineage>
        <taxon>Bacteria</taxon>
        <taxon>Pseudomonadati</taxon>
        <taxon>Pseudomonadota</taxon>
        <taxon>Betaproteobacteria</taxon>
        <taxon>Neisseriales</taxon>
        <taxon>Leeiaceae</taxon>
        <taxon>Leeia</taxon>
    </lineage>
</organism>
<dbReference type="EMBL" id="JABAIM010000001">
    <property type="protein sequence ID" value="NLR74712.1"/>
    <property type="molecule type" value="Genomic_DNA"/>
</dbReference>
<keyword evidence="1" id="KW-0812">Transmembrane</keyword>
<reference evidence="2 3" key="1">
    <citation type="submission" date="2020-04" db="EMBL/GenBank/DDBJ databases">
        <title>Draft genome of Leeia sp. IMCC25680.</title>
        <authorList>
            <person name="Song J."/>
            <person name="Cho J.-C."/>
        </authorList>
    </citation>
    <scope>NUCLEOTIDE SEQUENCE [LARGE SCALE GENOMIC DNA]</scope>
    <source>
        <strain evidence="2 3">IMCC25680</strain>
    </source>
</reference>
<comment type="caution">
    <text evidence="2">The sequence shown here is derived from an EMBL/GenBank/DDBJ whole genome shotgun (WGS) entry which is preliminary data.</text>
</comment>
<dbReference type="NCBIfam" id="TIGR02523">
    <property type="entry name" value="type_IV_pilV"/>
    <property type="match status" value="1"/>
</dbReference>
<dbReference type="Pfam" id="PF07963">
    <property type="entry name" value="N_methyl"/>
    <property type="match status" value="1"/>
</dbReference>
<proteinExistence type="predicted"/>
<dbReference type="AlphaFoldDB" id="A0A847SFI0"/>
<feature type="transmembrane region" description="Helical" evidence="1">
    <location>
        <begin position="20"/>
        <end position="40"/>
    </location>
</feature>
<keyword evidence="3" id="KW-1185">Reference proteome</keyword>
<evidence type="ECO:0000256" key="1">
    <source>
        <dbReference type="SAM" id="Phobius"/>
    </source>
</evidence>
<evidence type="ECO:0000313" key="3">
    <source>
        <dbReference type="Proteomes" id="UP000587991"/>
    </source>
</evidence>
<sequence>MLSARHLHRPPVSRQSGVTILEVMVSILILAVGILGLAGAQTRALNSARNAYEQGIAADVVNSLADSIRANRSPIVAQSGVTTGPTLPDYTTPITGNALAASDYTQALNDARNQLAPTANIVITRTATADNYGRYTVTMTWSNNIASQSYAAVVE</sequence>
<dbReference type="Proteomes" id="UP000587991">
    <property type="component" value="Unassembled WGS sequence"/>
</dbReference>
<dbReference type="RefSeq" id="WP_168876305.1">
    <property type="nucleotide sequence ID" value="NZ_JABAIM010000001.1"/>
</dbReference>
<dbReference type="InterPro" id="IPR013362">
    <property type="entry name" value="Pilus_4_PilV"/>
</dbReference>
<evidence type="ECO:0000313" key="2">
    <source>
        <dbReference type="EMBL" id="NLR74712.1"/>
    </source>
</evidence>
<keyword evidence="1" id="KW-0472">Membrane</keyword>
<name>A0A847SFI0_9NEIS</name>